<sequence length="152" mass="17023">MFDLSAYGQWLPNTPPKPLGTPKKQAGTRGTPQNKAGVSTAKTENDIKNNNLISLEHVEHLGTPKNKGGVPAKTPNKPLKNNNLKNLEHVEHVEHLKTTMSEIHFLSDDELEGFEERAAIMEYEGGLTRNDAERQALVICLAEYRQRKANHY</sequence>
<name>A0A1T4W556_9GAMM</name>
<evidence type="ECO:0000313" key="3">
    <source>
        <dbReference type="Proteomes" id="UP000190460"/>
    </source>
</evidence>
<dbReference type="EMBL" id="FUYB01000003">
    <property type="protein sequence ID" value="SKA72400.1"/>
    <property type="molecule type" value="Genomic_DNA"/>
</dbReference>
<dbReference type="STRING" id="92487.SAMN02745130_01061"/>
<feature type="region of interest" description="Disordered" evidence="1">
    <location>
        <begin position="1"/>
        <end position="84"/>
    </location>
</feature>
<reference evidence="3" key="1">
    <citation type="submission" date="2017-02" db="EMBL/GenBank/DDBJ databases">
        <authorList>
            <person name="Varghese N."/>
            <person name="Submissions S."/>
        </authorList>
    </citation>
    <scope>NUCLEOTIDE SEQUENCE [LARGE SCALE GENOMIC DNA]</scope>
    <source>
        <strain evidence="3">ATCC 49788</strain>
    </source>
</reference>
<dbReference type="RefSeq" id="WP_078921540.1">
    <property type="nucleotide sequence ID" value="NZ_FUYB01000003.1"/>
</dbReference>
<proteinExistence type="predicted"/>
<organism evidence="2 3">
    <name type="scientific">Thiothrix eikelboomii</name>
    <dbReference type="NCBI Taxonomy" id="92487"/>
    <lineage>
        <taxon>Bacteria</taxon>
        <taxon>Pseudomonadati</taxon>
        <taxon>Pseudomonadota</taxon>
        <taxon>Gammaproteobacteria</taxon>
        <taxon>Thiotrichales</taxon>
        <taxon>Thiotrichaceae</taxon>
        <taxon>Thiothrix</taxon>
    </lineage>
</organism>
<accession>A0A1T4W556</accession>
<evidence type="ECO:0000256" key="1">
    <source>
        <dbReference type="SAM" id="MobiDB-lite"/>
    </source>
</evidence>
<feature type="compositionally biased region" description="Polar residues" evidence="1">
    <location>
        <begin position="28"/>
        <end position="53"/>
    </location>
</feature>
<gene>
    <name evidence="2" type="ORF">SAMN02745130_01061</name>
</gene>
<keyword evidence="3" id="KW-1185">Reference proteome</keyword>
<evidence type="ECO:0000313" key="2">
    <source>
        <dbReference type="EMBL" id="SKA72400.1"/>
    </source>
</evidence>
<protein>
    <submittedName>
        <fullName evidence="2">Uncharacterized protein</fullName>
    </submittedName>
</protein>
<dbReference type="OrthoDB" id="7872625at2"/>
<dbReference type="AlphaFoldDB" id="A0A1T4W556"/>
<feature type="compositionally biased region" description="Low complexity" evidence="1">
    <location>
        <begin position="75"/>
        <end position="84"/>
    </location>
</feature>
<dbReference type="Proteomes" id="UP000190460">
    <property type="component" value="Unassembled WGS sequence"/>
</dbReference>